<reference evidence="2 4" key="2">
    <citation type="submission" date="2017-05" db="EMBL/GenBank/DDBJ databases">
        <title>The draft genome of the hyperthermophilic archaeon 'Pyrodictium delaneyi strain Hulk', an iron and nitrate reducer, reveals the capacity for sulfate reduction.</title>
        <authorList>
            <person name="Demey L.M."/>
            <person name="Miller C."/>
            <person name="Manzella M."/>
            <person name="Reguera G."/>
            <person name="Kashefi K."/>
        </authorList>
    </citation>
    <scope>NUCLEOTIDE SEQUENCE [LARGE SCALE GENOMIC DNA]</scope>
    <source>
        <strain evidence="2 4">Hulk</strain>
    </source>
</reference>
<dbReference type="GeneID" id="26098842"/>
<evidence type="ECO:0000313" key="3">
    <source>
        <dbReference type="Proteomes" id="UP000058613"/>
    </source>
</evidence>
<dbReference type="AlphaFoldDB" id="A0A0P0N2L8"/>
<dbReference type="KEGG" id="pdl:Pyrde_0513"/>
<proteinExistence type="predicted"/>
<sequence>MSVSEEYGLALLLDAVKKVLENGRIDELLSQGARFQRMLSQTLLDRNALRRSAILANYLEIVNEMKTLISDTIVYGAGIGVAEAEIYSRLVVGEIVYNSVCMPVIVKRHLGLRGGIARPGAVVCIEPERAVKLVAAGIAEPIGTGLELRETNHNS</sequence>
<accession>A0A0P0N2L8</accession>
<dbReference type="OrthoDB" id="384665at2157"/>
<evidence type="ECO:0000313" key="1">
    <source>
        <dbReference type="EMBL" id="ALL00563.1"/>
    </source>
</evidence>
<dbReference type="EMBL" id="CP013011">
    <property type="protein sequence ID" value="ALL00563.1"/>
    <property type="molecule type" value="Genomic_DNA"/>
</dbReference>
<gene>
    <name evidence="2" type="ORF">Pdsh_09130</name>
    <name evidence="1" type="ORF">Pyrde_0513</name>
</gene>
<dbReference type="Proteomes" id="UP000058613">
    <property type="component" value="Chromosome"/>
</dbReference>
<keyword evidence="4" id="KW-1185">Reference proteome</keyword>
<dbReference type="STRING" id="1273541.Pyrde_0513"/>
<protein>
    <submittedName>
        <fullName evidence="1">Uncharacterized protein</fullName>
    </submittedName>
</protein>
<organism evidence="1 3">
    <name type="scientific">Pyrodictium delaneyi</name>
    <dbReference type="NCBI Taxonomy" id="1273541"/>
    <lineage>
        <taxon>Archaea</taxon>
        <taxon>Thermoproteota</taxon>
        <taxon>Thermoprotei</taxon>
        <taxon>Desulfurococcales</taxon>
        <taxon>Pyrodictiaceae</taxon>
        <taxon>Pyrodictium</taxon>
    </lineage>
</organism>
<dbReference type="EMBL" id="NCQP01000007">
    <property type="protein sequence ID" value="OWJ54024.1"/>
    <property type="molecule type" value="Genomic_DNA"/>
</dbReference>
<evidence type="ECO:0000313" key="4">
    <source>
        <dbReference type="Proteomes" id="UP000196694"/>
    </source>
</evidence>
<evidence type="ECO:0000313" key="2">
    <source>
        <dbReference type="EMBL" id="OWJ54024.1"/>
    </source>
</evidence>
<reference evidence="1 3" key="1">
    <citation type="submission" date="2015-10" db="EMBL/GenBank/DDBJ databases">
        <title>Complete genome sequence of hyperthermophilic archaeon Pyrodictium delaneyi Su06.</title>
        <authorList>
            <person name="Jung J.-H."/>
            <person name="Lin J."/>
            <person name="Holden J.F."/>
            <person name="Park C.-S."/>
        </authorList>
    </citation>
    <scope>NUCLEOTIDE SEQUENCE [LARGE SCALE GENOMIC DNA]</scope>
    <source>
        <strain evidence="1 3">Su06</strain>
    </source>
</reference>
<dbReference type="Proteomes" id="UP000196694">
    <property type="component" value="Unassembled WGS sequence"/>
</dbReference>
<dbReference type="RefSeq" id="WP_055407947.1">
    <property type="nucleotide sequence ID" value="NZ_CP013011.1"/>
</dbReference>
<name>A0A0P0N2L8_9CREN</name>